<accession>A0A644VNY8</accession>
<dbReference type="PANTHER" id="PTHR30250">
    <property type="entry name" value="PST FAMILY PREDICTED COLANIC ACID TRANSPORTER"/>
    <property type="match status" value="1"/>
</dbReference>
<dbReference type="InterPro" id="IPR002797">
    <property type="entry name" value="Polysacc_synth"/>
</dbReference>
<comment type="caution">
    <text evidence="7">The sequence shown here is derived from an EMBL/GenBank/DDBJ whole genome shotgun (WGS) entry which is preliminary data.</text>
</comment>
<gene>
    <name evidence="7" type="ORF">SDC9_39206</name>
</gene>
<comment type="subcellular location">
    <subcellularLocation>
        <location evidence="1">Cell membrane</location>
        <topology evidence="1">Multi-pass membrane protein</topology>
    </subcellularLocation>
</comment>
<dbReference type="EMBL" id="VSSQ01000380">
    <property type="protein sequence ID" value="MPL93081.1"/>
    <property type="molecule type" value="Genomic_DNA"/>
</dbReference>
<feature type="transmembrane region" description="Helical" evidence="6">
    <location>
        <begin position="312"/>
        <end position="335"/>
    </location>
</feature>
<evidence type="ECO:0000256" key="2">
    <source>
        <dbReference type="ARBA" id="ARBA00022475"/>
    </source>
</evidence>
<evidence type="ECO:0000313" key="7">
    <source>
        <dbReference type="EMBL" id="MPL93081.1"/>
    </source>
</evidence>
<evidence type="ECO:0000256" key="3">
    <source>
        <dbReference type="ARBA" id="ARBA00022692"/>
    </source>
</evidence>
<feature type="transmembrane region" description="Helical" evidence="6">
    <location>
        <begin position="173"/>
        <end position="190"/>
    </location>
</feature>
<feature type="transmembrane region" description="Helical" evidence="6">
    <location>
        <begin position="404"/>
        <end position="424"/>
    </location>
</feature>
<feature type="transmembrane region" description="Helical" evidence="6">
    <location>
        <begin position="347"/>
        <end position="366"/>
    </location>
</feature>
<evidence type="ECO:0008006" key="8">
    <source>
        <dbReference type="Google" id="ProtNLM"/>
    </source>
</evidence>
<keyword evidence="2" id="KW-1003">Cell membrane</keyword>
<dbReference type="GO" id="GO:0005886">
    <property type="term" value="C:plasma membrane"/>
    <property type="evidence" value="ECO:0007669"/>
    <property type="project" value="UniProtKB-SubCell"/>
</dbReference>
<dbReference type="PANTHER" id="PTHR30250:SF11">
    <property type="entry name" value="O-ANTIGEN TRANSPORTER-RELATED"/>
    <property type="match status" value="1"/>
</dbReference>
<feature type="transmembrane region" description="Helical" evidence="6">
    <location>
        <begin position="93"/>
        <end position="117"/>
    </location>
</feature>
<feature type="transmembrane region" description="Helical" evidence="6">
    <location>
        <begin position="271"/>
        <end position="292"/>
    </location>
</feature>
<feature type="transmembrane region" description="Helical" evidence="6">
    <location>
        <begin position="55"/>
        <end position="81"/>
    </location>
</feature>
<feature type="transmembrane region" description="Helical" evidence="6">
    <location>
        <begin position="202"/>
        <end position="222"/>
    </location>
</feature>
<sequence length="436" mass="50704">MKSIREITNKYIKGNEIFSRFIKVFSVDVLVRGANFFLIPVFLKLMTPEEYGLYGYLYSFATTLSSILCFGFYVALIKLYADTVSDKDKQGSMLYTLTSSLFILVLISIIIVYFWRIDVDFFSFLNKANSLGANQYFIYRDFVFVATASMIFSTYLTFFLVSSERIKGLQTFNLLRFFLTNLTAILVIYFSDGDNVFQRLAVTYSMELILTIAFSIVIYKNFVFKFSSFFLKKAFKLGLPIMASGLMYAVVNFGDKFFVAKYSGGEGMAIYYLGFLLATILLIIYQSFNFVWNPLFMKEKDLTILRRKTNRYLWILAFGLGFVGIFIWIGAFVGLKINLIPHDYNQILLILPFLIISQVLTAMSLLMMNFMTYFEKTYIQVFVGGFLSLIGYFIYSYMGERFEVLGVSLGVMFLNILMFLFYYFRTQYYINNRLKT</sequence>
<proteinExistence type="predicted"/>
<feature type="transmembrane region" description="Helical" evidence="6">
    <location>
        <begin position="137"/>
        <end position="161"/>
    </location>
</feature>
<keyword evidence="3 6" id="KW-0812">Transmembrane</keyword>
<reference evidence="7" key="1">
    <citation type="submission" date="2019-08" db="EMBL/GenBank/DDBJ databases">
        <authorList>
            <person name="Kucharzyk K."/>
            <person name="Murdoch R.W."/>
            <person name="Higgins S."/>
            <person name="Loffler F."/>
        </authorList>
    </citation>
    <scope>NUCLEOTIDE SEQUENCE</scope>
</reference>
<dbReference type="Pfam" id="PF01943">
    <property type="entry name" value="Polysacc_synt"/>
    <property type="match status" value="1"/>
</dbReference>
<evidence type="ECO:0000256" key="4">
    <source>
        <dbReference type="ARBA" id="ARBA00022989"/>
    </source>
</evidence>
<feature type="transmembrane region" description="Helical" evidence="6">
    <location>
        <begin position="378"/>
        <end position="398"/>
    </location>
</feature>
<evidence type="ECO:0000256" key="6">
    <source>
        <dbReference type="SAM" id="Phobius"/>
    </source>
</evidence>
<evidence type="ECO:0000256" key="1">
    <source>
        <dbReference type="ARBA" id="ARBA00004651"/>
    </source>
</evidence>
<evidence type="ECO:0000256" key="5">
    <source>
        <dbReference type="ARBA" id="ARBA00023136"/>
    </source>
</evidence>
<keyword evidence="4 6" id="KW-1133">Transmembrane helix</keyword>
<dbReference type="InterPro" id="IPR050833">
    <property type="entry name" value="Poly_Biosynth_Transport"/>
</dbReference>
<keyword evidence="5 6" id="KW-0472">Membrane</keyword>
<feature type="transmembrane region" description="Helical" evidence="6">
    <location>
        <begin position="234"/>
        <end position="251"/>
    </location>
</feature>
<dbReference type="AlphaFoldDB" id="A0A644VNY8"/>
<name>A0A644VNY8_9ZZZZ</name>
<protein>
    <recommendedName>
        <fullName evidence="8">Polysaccharide biosynthesis protein C-terminal domain-containing protein</fullName>
    </recommendedName>
</protein>
<feature type="transmembrane region" description="Helical" evidence="6">
    <location>
        <begin position="21"/>
        <end position="43"/>
    </location>
</feature>
<organism evidence="7">
    <name type="scientific">bioreactor metagenome</name>
    <dbReference type="NCBI Taxonomy" id="1076179"/>
    <lineage>
        <taxon>unclassified sequences</taxon>
        <taxon>metagenomes</taxon>
        <taxon>ecological metagenomes</taxon>
    </lineage>
</organism>